<dbReference type="SMART" id="SM01358">
    <property type="entry name" value="HBM"/>
    <property type="match status" value="1"/>
</dbReference>
<dbReference type="Gene3D" id="3.30.565.10">
    <property type="entry name" value="Histidine kinase-like ATPase, C-terminal domain"/>
    <property type="match status" value="1"/>
</dbReference>
<dbReference type="PANTHER" id="PTHR45339:SF1">
    <property type="entry name" value="HYBRID SIGNAL TRANSDUCTION HISTIDINE KINASE J"/>
    <property type="match status" value="1"/>
</dbReference>
<evidence type="ECO:0000256" key="9">
    <source>
        <dbReference type="ARBA" id="ARBA00064003"/>
    </source>
</evidence>
<evidence type="ECO:0000259" key="14">
    <source>
        <dbReference type="PROSITE" id="PS50109"/>
    </source>
</evidence>
<evidence type="ECO:0000256" key="6">
    <source>
        <dbReference type="ARBA" id="ARBA00022777"/>
    </source>
</evidence>
<feature type="modified residue" description="4-aspartylphosphate" evidence="11">
    <location>
        <position position="828"/>
    </location>
</feature>
<evidence type="ECO:0000256" key="4">
    <source>
        <dbReference type="ARBA" id="ARBA00022679"/>
    </source>
</evidence>
<keyword evidence="4" id="KW-0808">Transferase</keyword>
<keyword evidence="13" id="KW-1133">Transmembrane helix</keyword>
<dbReference type="InterPro" id="IPR005467">
    <property type="entry name" value="His_kinase_dom"/>
</dbReference>
<evidence type="ECO:0000256" key="5">
    <source>
        <dbReference type="ARBA" id="ARBA00022741"/>
    </source>
</evidence>
<reference evidence="16 17" key="1">
    <citation type="journal article" date="2017" name="Antonie Van Leeuwenhoek">
        <title>Rhizobium rhizosphaerae sp. nov., a novel species isolated from rice rhizosphere.</title>
        <authorList>
            <person name="Zhao J.J."/>
            <person name="Zhang J."/>
            <person name="Zhang R.J."/>
            <person name="Zhang C.W."/>
            <person name="Yin H.Q."/>
            <person name="Zhang X.X."/>
        </authorList>
    </citation>
    <scope>NUCLEOTIDE SEQUENCE [LARGE SCALE GENOMIC DNA]</scope>
    <source>
        <strain evidence="16 17">E3</strain>
    </source>
</reference>
<gene>
    <name evidence="16" type="ORF">GLIP_3026</name>
</gene>
<dbReference type="InterPro" id="IPR011006">
    <property type="entry name" value="CheY-like_superfamily"/>
</dbReference>
<dbReference type="SMART" id="SM00388">
    <property type="entry name" value="HisKA"/>
    <property type="match status" value="1"/>
</dbReference>
<evidence type="ECO:0000256" key="13">
    <source>
        <dbReference type="SAM" id="Phobius"/>
    </source>
</evidence>
<dbReference type="EC" id="2.7.13.3" evidence="2"/>
<dbReference type="Gene3D" id="1.10.8.500">
    <property type="entry name" value="HAMP domain in histidine kinase"/>
    <property type="match status" value="1"/>
</dbReference>
<dbReference type="InterPro" id="IPR003594">
    <property type="entry name" value="HATPase_dom"/>
</dbReference>
<dbReference type="STRING" id="1127673.GLIP_3026"/>
<feature type="domain" description="Response regulatory" evidence="15">
    <location>
        <begin position="778"/>
        <end position="894"/>
    </location>
</feature>
<dbReference type="SMART" id="SM00387">
    <property type="entry name" value="HATPase_c"/>
    <property type="match status" value="1"/>
</dbReference>
<sequence>MFKSLKFQIILVLTALITFLIAQAYQSKQNQEAFFSAISLTQRTVEKVGLVRDLEKDVLDIQRYVLIFKQTASNSVITRFNSLHDKINANLETLSTLVEADEQAEKYSSIMIRMRNHLADYKNNFEGVVQGRSRRETLFNDNIERKIVDLQTRLQQYQQDLTFPKATREDVLAANLYLSFAHSKSLEYLINPDPKYTGEFSQFISQVQTKLKSISHEHAQFSQLNDELDALNRDFMQLSQVTRGYLFLINVVMAGSANEFLYLTRELNQLVTNNQQNTNQQVIQNSKDAQSRNSLFAFISVTLAFLAALFFTYRVMLPISTMTELFRNLASGKDIEKKKLNQRNDEIGALADAAQVFHEKNIQTQELLEQSKQLNAKQEKMNHELALSSQKAEQALATKSIFLANMSHEIRTPMNGIIGLVDIVLKTDLDKHQRANLEKVAYSTHILLNLINDILDFSKIEAGKLDIENVRFSPKSMFENLLANIAVKGNEKNLNLQFIVNPNLPVELIGDPMRLNQVLLNLCTNAVKFTRNGAVIVEIDFTPMEASKICLKISVRDTGIGMSESQLEKIFSPFTQADGTTSRKYGGTGLGLSIVKQLVELMGGHIRVESTVNQGSQFYVDMMLETQSDAKSIMDLELPVKIGYVSICESGLTPASYLHKLDPQYATLSLAEIDNFNTQNAENAILLLDVDNIETHKSLNEHIAKAIQNGVRVGLVTNTQPSTLPSLLRQKWNIPVISHPFTPRQFKLFILQTLDIELHYNKELIAKNEYVPQKLDGHVLLVEDNHINQIVACEMLDNLGLTYDIAEDGQQAVTKIINSPQYDLVLMDIQMPIMDGYEATKSLRKQGFDDLIICGLSANAMNSDYDAAYATGMNDYITKPIKPETLGNVLSKYLPKNQKTAD</sequence>
<dbReference type="Proteomes" id="UP000006334">
    <property type="component" value="Unassembled WGS sequence"/>
</dbReference>
<dbReference type="AlphaFoldDB" id="K6YBS5"/>
<dbReference type="RefSeq" id="WP_008845452.1">
    <property type="nucleotide sequence ID" value="NZ_BAEN01000059.1"/>
</dbReference>
<dbReference type="eggNOG" id="COG2205">
    <property type="taxonomic scope" value="Bacteria"/>
</dbReference>
<dbReference type="Gene3D" id="3.40.50.2300">
    <property type="match status" value="1"/>
</dbReference>
<dbReference type="GO" id="GO:0005524">
    <property type="term" value="F:ATP binding"/>
    <property type="evidence" value="ECO:0007669"/>
    <property type="project" value="UniProtKB-KW"/>
</dbReference>
<accession>K6YBS5</accession>
<dbReference type="Gene3D" id="1.10.287.130">
    <property type="match status" value="1"/>
</dbReference>
<dbReference type="PROSITE" id="PS50109">
    <property type="entry name" value="HIS_KIN"/>
    <property type="match status" value="1"/>
</dbReference>
<keyword evidence="3 11" id="KW-0597">Phosphoprotein</keyword>
<dbReference type="PRINTS" id="PR00344">
    <property type="entry name" value="BCTRLSENSOR"/>
</dbReference>
<dbReference type="CDD" id="cd16922">
    <property type="entry name" value="HATPase_EvgS-ArcB-TorS-like"/>
    <property type="match status" value="1"/>
</dbReference>
<comment type="subunit">
    <text evidence="9">At low DSF concentrations, interacts with RpfF.</text>
</comment>
<organism evidence="16 17">
    <name type="scientific">Aliiglaciecola lipolytica E3</name>
    <dbReference type="NCBI Taxonomy" id="1127673"/>
    <lineage>
        <taxon>Bacteria</taxon>
        <taxon>Pseudomonadati</taxon>
        <taxon>Pseudomonadota</taxon>
        <taxon>Gammaproteobacteria</taxon>
        <taxon>Alteromonadales</taxon>
        <taxon>Alteromonadaceae</taxon>
        <taxon>Aliiglaciecola</taxon>
    </lineage>
</organism>
<evidence type="ECO:0000256" key="2">
    <source>
        <dbReference type="ARBA" id="ARBA00012438"/>
    </source>
</evidence>
<evidence type="ECO:0000256" key="11">
    <source>
        <dbReference type="PROSITE-ProRule" id="PRU00169"/>
    </source>
</evidence>
<dbReference type="SMART" id="SM00448">
    <property type="entry name" value="REC"/>
    <property type="match status" value="1"/>
</dbReference>
<dbReference type="EMBL" id="BAEN01000059">
    <property type="protein sequence ID" value="GAC15647.1"/>
    <property type="molecule type" value="Genomic_DNA"/>
</dbReference>
<keyword evidence="6 16" id="KW-0418">Kinase</keyword>
<dbReference type="Pfam" id="PF00072">
    <property type="entry name" value="Response_reg"/>
    <property type="match status" value="1"/>
</dbReference>
<dbReference type="SUPFAM" id="SSF52172">
    <property type="entry name" value="CheY-like"/>
    <property type="match status" value="1"/>
</dbReference>
<protein>
    <recommendedName>
        <fullName evidence="10">Sensory/regulatory protein RpfC</fullName>
        <ecNumber evidence="2">2.7.13.3</ecNumber>
    </recommendedName>
</protein>
<keyword evidence="5" id="KW-0547">Nucleotide-binding</keyword>
<evidence type="ECO:0000256" key="3">
    <source>
        <dbReference type="ARBA" id="ARBA00022553"/>
    </source>
</evidence>
<evidence type="ECO:0000256" key="10">
    <source>
        <dbReference type="ARBA" id="ARBA00068150"/>
    </source>
</evidence>
<dbReference type="PROSITE" id="PS50110">
    <property type="entry name" value="RESPONSE_REGULATORY"/>
    <property type="match status" value="1"/>
</dbReference>
<proteinExistence type="predicted"/>
<dbReference type="CDD" id="cd17546">
    <property type="entry name" value="REC_hyHK_CKI1_RcsC-like"/>
    <property type="match status" value="1"/>
</dbReference>
<keyword evidence="13" id="KW-0472">Membrane</keyword>
<comment type="catalytic activity">
    <reaction evidence="1">
        <text>ATP + protein L-histidine = ADP + protein N-phospho-L-histidine.</text>
        <dbReference type="EC" id="2.7.13.3"/>
    </reaction>
</comment>
<evidence type="ECO:0000313" key="16">
    <source>
        <dbReference type="EMBL" id="GAC15647.1"/>
    </source>
</evidence>
<dbReference type="Pfam" id="PF00512">
    <property type="entry name" value="HisKA"/>
    <property type="match status" value="1"/>
</dbReference>
<dbReference type="FunFam" id="3.30.565.10:FF:000010">
    <property type="entry name" value="Sensor histidine kinase RcsC"/>
    <property type="match status" value="1"/>
</dbReference>
<dbReference type="PANTHER" id="PTHR45339">
    <property type="entry name" value="HYBRID SIGNAL TRANSDUCTION HISTIDINE KINASE J"/>
    <property type="match status" value="1"/>
</dbReference>
<dbReference type="eggNOG" id="COG0784">
    <property type="taxonomic scope" value="Bacteria"/>
</dbReference>
<comment type="caution">
    <text evidence="16">The sequence shown here is derived from an EMBL/GenBank/DDBJ whole genome shotgun (WGS) entry which is preliminary data.</text>
</comment>
<dbReference type="CDD" id="cd00082">
    <property type="entry name" value="HisKA"/>
    <property type="match status" value="1"/>
</dbReference>
<feature type="domain" description="Histidine kinase" evidence="14">
    <location>
        <begin position="405"/>
        <end position="626"/>
    </location>
</feature>
<evidence type="ECO:0000256" key="8">
    <source>
        <dbReference type="ARBA" id="ARBA00023012"/>
    </source>
</evidence>
<dbReference type="InterPro" id="IPR004358">
    <property type="entry name" value="Sig_transdc_His_kin-like_C"/>
</dbReference>
<dbReference type="Pfam" id="PF02518">
    <property type="entry name" value="HATPase_c"/>
    <property type="match status" value="1"/>
</dbReference>
<dbReference type="InterPro" id="IPR036097">
    <property type="entry name" value="HisK_dim/P_sf"/>
</dbReference>
<keyword evidence="17" id="KW-1185">Reference proteome</keyword>
<dbReference type="InterPro" id="IPR032255">
    <property type="entry name" value="HBM"/>
</dbReference>
<dbReference type="InterPro" id="IPR036890">
    <property type="entry name" value="HATPase_C_sf"/>
</dbReference>
<dbReference type="InterPro" id="IPR001789">
    <property type="entry name" value="Sig_transdc_resp-reg_receiver"/>
</dbReference>
<evidence type="ECO:0000256" key="7">
    <source>
        <dbReference type="ARBA" id="ARBA00022840"/>
    </source>
</evidence>
<dbReference type="SUPFAM" id="SSF47384">
    <property type="entry name" value="Homodimeric domain of signal transducing histidine kinase"/>
    <property type="match status" value="1"/>
</dbReference>
<dbReference type="OrthoDB" id="9810730at2"/>
<dbReference type="FunFam" id="1.10.287.130:FF:000002">
    <property type="entry name" value="Two-component osmosensing histidine kinase"/>
    <property type="match status" value="1"/>
</dbReference>
<keyword evidence="7" id="KW-0067">ATP-binding</keyword>
<feature type="transmembrane region" description="Helical" evidence="13">
    <location>
        <begin position="295"/>
        <end position="317"/>
    </location>
</feature>
<evidence type="ECO:0000313" key="17">
    <source>
        <dbReference type="Proteomes" id="UP000006334"/>
    </source>
</evidence>
<evidence type="ECO:0000256" key="12">
    <source>
        <dbReference type="SAM" id="Coils"/>
    </source>
</evidence>
<feature type="coiled-coil region" evidence="12">
    <location>
        <begin position="214"/>
        <end position="241"/>
    </location>
</feature>
<name>K6YBS5_9ALTE</name>
<dbReference type="SUPFAM" id="SSF55874">
    <property type="entry name" value="ATPase domain of HSP90 chaperone/DNA topoisomerase II/histidine kinase"/>
    <property type="match status" value="1"/>
</dbReference>
<evidence type="ECO:0000259" key="15">
    <source>
        <dbReference type="PROSITE" id="PS50110"/>
    </source>
</evidence>
<keyword evidence="13" id="KW-0812">Transmembrane</keyword>
<dbReference type="GO" id="GO:0000155">
    <property type="term" value="F:phosphorelay sensor kinase activity"/>
    <property type="evidence" value="ECO:0007669"/>
    <property type="project" value="InterPro"/>
</dbReference>
<evidence type="ECO:0000256" key="1">
    <source>
        <dbReference type="ARBA" id="ARBA00000085"/>
    </source>
</evidence>
<keyword evidence="8" id="KW-0902">Two-component regulatory system</keyword>
<dbReference type="InterPro" id="IPR003661">
    <property type="entry name" value="HisK_dim/P_dom"/>
</dbReference>
<keyword evidence="12" id="KW-0175">Coiled coil</keyword>